<dbReference type="GO" id="GO:1902201">
    <property type="term" value="P:negative regulation of bacterial-type flagellum-dependent cell motility"/>
    <property type="evidence" value="ECO:0007669"/>
    <property type="project" value="TreeGrafter"/>
</dbReference>
<feature type="transmembrane region" description="Helical" evidence="8">
    <location>
        <begin position="220"/>
        <end position="238"/>
    </location>
</feature>
<dbReference type="Pfam" id="PF05231">
    <property type="entry name" value="MASE1"/>
    <property type="match status" value="1"/>
</dbReference>
<evidence type="ECO:0000256" key="6">
    <source>
        <dbReference type="ARBA" id="ARBA00023136"/>
    </source>
</evidence>
<dbReference type="Gene3D" id="3.30.70.270">
    <property type="match status" value="1"/>
</dbReference>
<dbReference type="EMBL" id="JACHIP010000002">
    <property type="protein sequence ID" value="MBB5057363.1"/>
    <property type="molecule type" value="Genomic_DNA"/>
</dbReference>
<protein>
    <recommendedName>
        <fullName evidence="2">diguanylate cyclase</fullName>
        <ecNumber evidence="2">2.7.7.65</ecNumber>
    </recommendedName>
</protein>
<feature type="transmembrane region" description="Helical" evidence="8">
    <location>
        <begin position="244"/>
        <end position="277"/>
    </location>
</feature>
<evidence type="ECO:0000259" key="11">
    <source>
        <dbReference type="PROSITE" id="PS50887"/>
    </source>
</evidence>
<dbReference type="AlphaFoldDB" id="A0A7W8E2W8"/>
<feature type="domain" description="GGDEF" evidence="11">
    <location>
        <begin position="499"/>
        <end position="633"/>
    </location>
</feature>
<evidence type="ECO:0000256" key="1">
    <source>
        <dbReference type="ARBA" id="ARBA00004651"/>
    </source>
</evidence>
<evidence type="ECO:0000256" key="5">
    <source>
        <dbReference type="ARBA" id="ARBA00022989"/>
    </source>
</evidence>
<dbReference type="InterPro" id="IPR000160">
    <property type="entry name" value="GGDEF_dom"/>
</dbReference>
<evidence type="ECO:0000259" key="9">
    <source>
        <dbReference type="PROSITE" id="PS50112"/>
    </source>
</evidence>
<feature type="transmembrane region" description="Helical" evidence="8">
    <location>
        <begin position="111"/>
        <end position="132"/>
    </location>
</feature>
<dbReference type="FunFam" id="3.30.70.270:FF:000001">
    <property type="entry name" value="Diguanylate cyclase domain protein"/>
    <property type="match status" value="1"/>
</dbReference>
<keyword evidence="5 8" id="KW-1133">Transmembrane helix</keyword>
<sequence length="640" mass="70839">MQLSQQMRVVREMARPDQQVEKRVRTVLGTVWESGIPQAWLGTMVATVLGLLVLGHVDRPNLLWPVSGIALALCLPQWQRGWGKRIRLLLGSAAGFWTAAVMLGMPWRMAAMISVLTCIDIVLGGWALSPAVKTFEDLKDERNILTFLLAAVVIPMVTGSLGAYPVAMFLKLPVMQTLMMNVMGNSLGIAACLPLVLLLRSGDWLGLDKMGPGGQARDKLRIAATSTFFVAVSTFVFWQRTSPFLFMVFPPMILLILTMGLEGSVLASVALSIIGWFGTMHGHGPIMLAKGTSMHQFLVFQGFVWISLATSLPVGALLDERRRAEHRANESESIYKVLLQNTEDLIILSSIDGSQRYVSPGVTRLAGWTQEEYLAMNRFETFHPDDQEMARSVVRKLSTGVQEQTMQYRMREKSGGWKWVRAVVRAYGVEGEAIAGYVGTIRDISDQKQIEESWRRERQGLVTEKRQMAALANTDPLTGLLNRRGFEEQVEVLKRRGSFPVALLMVDIDHFKRYNDRYGHLQGDACLTQVAQVLRSHATRTNDIAARLGGEEFTVVLVGAGMQDALRVAEAMQSVLRSVGLEHGASPFGVVTISAGVSVQAGGELDIEQLMAQADSALYMSKRVRNRVTGYSKQEELVRT</sequence>
<dbReference type="NCBIfam" id="TIGR00229">
    <property type="entry name" value="sensory_box"/>
    <property type="match status" value="1"/>
</dbReference>
<evidence type="ECO:0000256" key="4">
    <source>
        <dbReference type="ARBA" id="ARBA00022692"/>
    </source>
</evidence>
<dbReference type="InterPro" id="IPR029787">
    <property type="entry name" value="Nucleotide_cyclase"/>
</dbReference>
<evidence type="ECO:0000313" key="13">
    <source>
        <dbReference type="Proteomes" id="UP000540989"/>
    </source>
</evidence>
<comment type="catalytic activity">
    <reaction evidence="7">
        <text>2 GTP = 3',3'-c-di-GMP + 2 diphosphate</text>
        <dbReference type="Rhea" id="RHEA:24898"/>
        <dbReference type="ChEBI" id="CHEBI:33019"/>
        <dbReference type="ChEBI" id="CHEBI:37565"/>
        <dbReference type="ChEBI" id="CHEBI:58805"/>
        <dbReference type="EC" id="2.7.7.65"/>
    </reaction>
</comment>
<dbReference type="InterPro" id="IPR043128">
    <property type="entry name" value="Rev_trsase/Diguanyl_cyclase"/>
</dbReference>
<name>A0A7W8E2W8_9BACT</name>
<dbReference type="RefSeq" id="WP_184216028.1">
    <property type="nucleotide sequence ID" value="NZ_JACHIP010000002.1"/>
</dbReference>
<evidence type="ECO:0000256" key="2">
    <source>
        <dbReference type="ARBA" id="ARBA00012528"/>
    </source>
</evidence>
<feature type="transmembrane region" description="Helical" evidence="8">
    <location>
        <begin position="178"/>
        <end position="199"/>
    </location>
</feature>
<dbReference type="PROSITE" id="PS50113">
    <property type="entry name" value="PAC"/>
    <property type="match status" value="1"/>
</dbReference>
<dbReference type="InterPro" id="IPR013655">
    <property type="entry name" value="PAS_fold_3"/>
</dbReference>
<dbReference type="Gene3D" id="3.30.450.20">
    <property type="entry name" value="PAS domain"/>
    <property type="match status" value="1"/>
</dbReference>
<reference evidence="12 13" key="1">
    <citation type="submission" date="2020-08" db="EMBL/GenBank/DDBJ databases">
        <title>Genomic Encyclopedia of Type Strains, Phase IV (KMG-V): Genome sequencing to study the core and pangenomes of soil and plant-associated prokaryotes.</title>
        <authorList>
            <person name="Whitman W."/>
        </authorList>
    </citation>
    <scope>NUCLEOTIDE SEQUENCE [LARGE SCALE GENOMIC DNA]</scope>
    <source>
        <strain evidence="12 13">M8UP14</strain>
    </source>
</reference>
<feature type="transmembrane region" description="Helical" evidence="8">
    <location>
        <begin position="86"/>
        <end position="105"/>
    </location>
</feature>
<organism evidence="12 13">
    <name type="scientific">Granulicella aggregans</name>
    <dbReference type="NCBI Taxonomy" id="474949"/>
    <lineage>
        <taxon>Bacteria</taxon>
        <taxon>Pseudomonadati</taxon>
        <taxon>Acidobacteriota</taxon>
        <taxon>Terriglobia</taxon>
        <taxon>Terriglobales</taxon>
        <taxon>Acidobacteriaceae</taxon>
        <taxon>Granulicella</taxon>
    </lineage>
</organism>
<comment type="caution">
    <text evidence="12">The sequence shown here is derived from an EMBL/GenBank/DDBJ whole genome shotgun (WGS) entry which is preliminary data.</text>
</comment>
<dbReference type="CDD" id="cd00130">
    <property type="entry name" value="PAS"/>
    <property type="match status" value="1"/>
</dbReference>
<dbReference type="SMART" id="SM00267">
    <property type="entry name" value="GGDEF"/>
    <property type="match status" value="1"/>
</dbReference>
<dbReference type="SMART" id="SM00091">
    <property type="entry name" value="PAS"/>
    <property type="match status" value="1"/>
</dbReference>
<dbReference type="SUPFAM" id="SSF55073">
    <property type="entry name" value="Nucleotide cyclase"/>
    <property type="match status" value="1"/>
</dbReference>
<comment type="subcellular location">
    <subcellularLocation>
        <location evidence="1">Cell membrane</location>
        <topology evidence="1">Multi-pass membrane protein</topology>
    </subcellularLocation>
</comment>
<evidence type="ECO:0000313" key="12">
    <source>
        <dbReference type="EMBL" id="MBB5057363.1"/>
    </source>
</evidence>
<keyword evidence="6 8" id="KW-0472">Membrane</keyword>
<feature type="domain" description="PAC" evidence="10">
    <location>
        <begin position="404"/>
        <end position="456"/>
    </location>
</feature>
<dbReference type="PROSITE" id="PS50887">
    <property type="entry name" value="GGDEF"/>
    <property type="match status" value="1"/>
</dbReference>
<evidence type="ECO:0000256" key="8">
    <source>
        <dbReference type="SAM" id="Phobius"/>
    </source>
</evidence>
<dbReference type="Pfam" id="PF00990">
    <property type="entry name" value="GGDEF"/>
    <property type="match status" value="1"/>
</dbReference>
<dbReference type="InterPro" id="IPR000700">
    <property type="entry name" value="PAS-assoc_C"/>
</dbReference>
<dbReference type="EC" id="2.7.7.65" evidence="2"/>
<dbReference type="CDD" id="cd01949">
    <property type="entry name" value="GGDEF"/>
    <property type="match status" value="1"/>
</dbReference>
<accession>A0A7W8E2W8</accession>
<dbReference type="GO" id="GO:0043709">
    <property type="term" value="P:cell adhesion involved in single-species biofilm formation"/>
    <property type="evidence" value="ECO:0007669"/>
    <property type="project" value="TreeGrafter"/>
</dbReference>
<evidence type="ECO:0000259" key="10">
    <source>
        <dbReference type="PROSITE" id="PS50113"/>
    </source>
</evidence>
<proteinExistence type="predicted"/>
<dbReference type="SMART" id="SM00086">
    <property type="entry name" value="PAC"/>
    <property type="match status" value="1"/>
</dbReference>
<gene>
    <name evidence="12" type="ORF">HDF16_002048</name>
</gene>
<dbReference type="PANTHER" id="PTHR45138:SF9">
    <property type="entry name" value="DIGUANYLATE CYCLASE DGCM-RELATED"/>
    <property type="match status" value="1"/>
</dbReference>
<dbReference type="SUPFAM" id="SSF55785">
    <property type="entry name" value="PYP-like sensor domain (PAS domain)"/>
    <property type="match status" value="1"/>
</dbReference>
<dbReference type="GO" id="GO:0005886">
    <property type="term" value="C:plasma membrane"/>
    <property type="evidence" value="ECO:0007669"/>
    <property type="project" value="UniProtKB-SubCell"/>
</dbReference>
<dbReference type="InterPro" id="IPR001610">
    <property type="entry name" value="PAC"/>
</dbReference>
<dbReference type="InterPro" id="IPR050469">
    <property type="entry name" value="Diguanylate_Cyclase"/>
</dbReference>
<keyword evidence="13" id="KW-1185">Reference proteome</keyword>
<dbReference type="Pfam" id="PF08447">
    <property type="entry name" value="PAS_3"/>
    <property type="match status" value="1"/>
</dbReference>
<dbReference type="Proteomes" id="UP000540989">
    <property type="component" value="Unassembled WGS sequence"/>
</dbReference>
<dbReference type="GO" id="GO:0052621">
    <property type="term" value="F:diguanylate cyclase activity"/>
    <property type="evidence" value="ECO:0007669"/>
    <property type="project" value="UniProtKB-EC"/>
</dbReference>
<keyword evidence="3" id="KW-1003">Cell membrane</keyword>
<feature type="transmembrane region" description="Helical" evidence="8">
    <location>
        <begin position="144"/>
        <end position="166"/>
    </location>
</feature>
<evidence type="ECO:0000256" key="3">
    <source>
        <dbReference type="ARBA" id="ARBA00022475"/>
    </source>
</evidence>
<evidence type="ECO:0000256" key="7">
    <source>
        <dbReference type="ARBA" id="ARBA00034247"/>
    </source>
</evidence>
<feature type="domain" description="PAS" evidence="9">
    <location>
        <begin position="331"/>
        <end position="404"/>
    </location>
</feature>
<keyword evidence="4 8" id="KW-0812">Transmembrane</keyword>
<dbReference type="PANTHER" id="PTHR45138">
    <property type="entry name" value="REGULATORY COMPONENTS OF SENSORY TRANSDUCTION SYSTEM"/>
    <property type="match status" value="1"/>
</dbReference>
<feature type="transmembrane region" description="Helical" evidence="8">
    <location>
        <begin position="297"/>
        <end position="318"/>
    </location>
</feature>
<dbReference type="InterPro" id="IPR007895">
    <property type="entry name" value="MASE1"/>
</dbReference>
<dbReference type="NCBIfam" id="TIGR00254">
    <property type="entry name" value="GGDEF"/>
    <property type="match status" value="1"/>
</dbReference>
<dbReference type="InterPro" id="IPR000014">
    <property type="entry name" value="PAS"/>
</dbReference>
<dbReference type="InterPro" id="IPR035965">
    <property type="entry name" value="PAS-like_dom_sf"/>
</dbReference>
<dbReference type="PROSITE" id="PS50112">
    <property type="entry name" value="PAS"/>
    <property type="match status" value="1"/>
</dbReference>